<evidence type="ECO:0000313" key="2">
    <source>
        <dbReference type="EMBL" id="AUG85240.1"/>
    </source>
</evidence>
<evidence type="ECO:0000256" key="1">
    <source>
        <dbReference type="SAM" id="MobiDB-lite"/>
    </source>
</evidence>
<name>A0A2H5BH00_9CAUD</name>
<gene>
    <name evidence="2" type="ORF">THALASSA_38</name>
</gene>
<dbReference type="Proteomes" id="UP000240962">
    <property type="component" value="Segment"/>
</dbReference>
<proteinExistence type="predicted"/>
<evidence type="ECO:0000313" key="3">
    <source>
        <dbReference type="Proteomes" id="UP000240962"/>
    </source>
</evidence>
<feature type="region of interest" description="Disordered" evidence="1">
    <location>
        <begin position="170"/>
        <end position="199"/>
    </location>
</feature>
<organism evidence="2 3">
    <name type="scientific">Vibrio phage Thalassa</name>
    <dbReference type="NCBI Taxonomy" id="2570301"/>
    <lineage>
        <taxon>Viruses</taxon>
        <taxon>Duplodnaviria</taxon>
        <taxon>Heunggongvirae</taxon>
        <taxon>Uroviricota</taxon>
        <taxon>Caudoviricetes</taxon>
        <taxon>Demerecviridae</taxon>
        <taxon>Ermolyevavirinae</taxon>
        <taxon>Thalassavirus</taxon>
        <taxon>Thalassavirus thalassa</taxon>
    </lineage>
</organism>
<protein>
    <submittedName>
        <fullName evidence="2">Tail fiber family protein</fullName>
    </submittedName>
</protein>
<dbReference type="EMBL" id="MG649967">
    <property type="protein sequence ID" value="AUG85240.1"/>
    <property type="molecule type" value="Genomic_DNA"/>
</dbReference>
<sequence length="517" mass="55707">MRVDNLQAETTITENGARVYSPNNKPSASDIGALPSNSKAADAIKSDTVSGTNLGKTDTPYITIPNVAWYANAPVGRAQMIKSDSYGLPIAANGYIFKIGARDVSGGSSWIFSTDYAGVGTRVFFGTCETSSHDPKWHEVYSPNHKPTAADVGAHPTSWKPTWNDVQSKPAQATRWPSWNEVTGKPSTITPSSHTHPWSQITGEPVYTQRWPNWNEVSGKPGNLLTQTTADTRYLGKTAKASSATSADSAYRATILQSQHRYPATESNSNDIKPGDYRVQYNTYDKGFKYTPAGVHNANGIITLSTHPGGYRAQLLFCSDGKLYHRSTADNTTFNTGFAEVYTSLNKPTPGTLGVYSKTEGDGRYMYKNGNNFNGDLVSTSRNKGLFGVYDSKRTDQIWSMGTAYRNNSAGTNFGNLYGLAYKHTNNPTGGTMAAGHQAVWCENGVPKAAMGSSGLWASGAVYIGSSRHTAWHNGNKPSPATIGAEPTLAGDRKRKITYGTGNPSGGSSGDIYIQYK</sequence>
<keyword evidence="3" id="KW-1185">Reference proteome</keyword>
<accession>A0A2H5BH00</accession>
<reference evidence="3" key="1">
    <citation type="submission" date="2017-12" db="EMBL/GenBank/DDBJ databases">
        <authorList>
            <person name="Page C.L."/>
            <person name="McFadden E.F."/>
            <person name="Syed A.X."/>
            <person name="Lafty E.M."/>
            <person name="Hyatt D.A."/>
            <person name="Farronato D.M."/>
            <person name="Dong S.Z."/>
            <person name="Apostolopoulos E.L."/>
            <person name="Broussard G.W."/>
        </authorList>
    </citation>
    <scope>NUCLEOTIDE SEQUENCE [LARGE SCALE GENOMIC DNA]</scope>
</reference>